<dbReference type="PROSITE" id="PS50983">
    <property type="entry name" value="FE_B12_PBP"/>
    <property type="match status" value="1"/>
</dbReference>
<dbReference type="Proteomes" id="UP000199406">
    <property type="component" value="Unassembled WGS sequence"/>
</dbReference>
<proteinExistence type="inferred from homology"/>
<dbReference type="GO" id="GO:0030288">
    <property type="term" value="C:outer membrane-bounded periplasmic space"/>
    <property type="evidence" value="ECO:0007669"/>
    <property type="project" value="TreeGrafter"/>
</dbReference>
<feature type="chain" id="PRO_5038771229" evidence="7">
    <location>
        <begin position="21"/>
        <end position="319"/>
    </location>
</feature>
<evidence type="ECO:0000259" key="8">
    <source>
        <dbReference type="PROSITE" id="PS50983"/>
    </source>
</evidence>
<dbReference type="Pfam" id="PF01497">
    <property type="entry name" value="Peripla_BP_2"/>
    <property type="match status" value="1"/>
</dbReference>
<sequence>MRSAALSATAVALAAALSLAGCGSDDERDAGTGSPAAGDGGFPRTVEHAMGSTEIPERPERVVVLDTGELDSVLSLGVTPVGAVTTAVSDGFLSYLADDAADVEVVGTISEPDLEAIAAVEPDLILSSKTRHEDLYEQLAQIAPTVFADQVGVVWKDNLRLDAEALGLEDEAEELIEAYEADAAALGQEIGDPAATTVSTMRFVEGGIRVYTAASFIGTVMADIGLDHLQLPTADDLPTFAELSAEELTRADADVILYSSYGPADDSGEAAVVAGPLWPLLTGVQQGRAHAVEDDVFYTGIGLRAATLQLDALRELLAG</sequence>
<feature type="signal peptide" evidence="7">
    <location>
        <begin position="1"/>
        <end position="20"/>
    </location>
</feature>
<dbReference type="GO" id="GO:1901678">
    <property type="term" value="P:iron coordination entity transport"/>
    <property type="evidence" value="ECO:0007669"/>
    <property type="project" value="UniProtKB-ARBA"/>
</dbReference>
<dbReference type="InterPro" id="IPR051313">
    <property type="entry name" value="Bact_iron-sidero_bind"/>
</dbReference>
<accession>A0A1G7J2R3</accession>
<evidence type="ECO:0000256" key="1">
    <source>
        <dbReference type="ARBA" id="ARBA00004196"/>
    </source>
</evidence>
<evidence type="ECO:0000313" key="10">
    <source>
        <dbReference type="Proteomes" id="UP000199406"/>
    </source>
</evidence>
<comment type="subcellular location">
    <subcellularLocation>
        <location evidence="1">Cell envelope</location>
    </subcellularLocation>
</comment>
<evidence type="ECO:0000313" key="9">
    <source>
        <dbReference type="EMBL" id="SDF19220.1"/>
    </source>
</evidence>
<comment type="similarity">
    <text evidence="2">Belongs to the bacterial solute-binding protein 8 family.</text>
</comment>
<dbReference type="CDD" id="cd01146">
    <property type="entry name" value="FhuD"/>
    <property type="match status" value="1"/>
</dbReference>
<keyword evidence="10" id="KW-1185">Reference proteome</keyword>
<evidence type="ECO:0000256" key="5">
    <source>
        <dbReference type="SAM" id="Coils"/>
    </source>
</evidence>
<dbReference type="RefSeq" id="WP_176946281.1">
    <property type="nucleotide sequence ID" value="NZ_FNBT01000002.1"/>
</dbReference>
<feature type="coiled-coil region" evidence="5">
    <location>
        <begin position="158"/>
        <end position="189"/>
    </location>
</feature>
<keyword evidence="5" id="KW-0175">Coiled coil</keyword>
<dbReference type="AlphaFoldDB" id="A0A1G7J2R3"/>
<feature type="domain" description="Fe/B12 periplasmic-binding" evidence="8">
    <location>
        <begin position="61"/>
        <end position="319"/>
    </location>
</feature>
<dbReference type="InterPro" id="IPR002491">
    <property type="entry name" value="ABC_transptr_periplasmic_BD"/>
</dbReference>
<organism evidence="9 10">
    <name type="scientific">Blastococcus aurantiacus</name>
    <dbReference type="NCBI Taxonomy" id="1550231"/>
    <lineage>
        <taxon>Bacteria</taxon>
        <taxon>Bacillati</taxon>
        <taxon>Actinomycetota</taxon>
        <taxon>Actinomycetes</taxon>
        <taxon>Geodermatophilales</taxon>
        <taxon>Geodermatophilaceae</taxon>
        <taxon>Blastococcus</taxon>
    </lineage>
</organism>
<dbReference type="PANTHER" id="PTHR30532">
    <property type="entry name" value="IRON III DICITRATE-BINDING PERIPLASMIC PROTEIN"/>
    <property type="match status" value="1"/>
</dbReference>
<feature type="region of interest" description="Disordered" evidence="6">
    <location>
        <begin position="24"/>
        <end position="54"/>
    </location>
</feature>
<evidence type="ECO:0000256" key="2">
    <source>
        <dbReference type="ARBA" id="ARBA00008814"/>
    </source>
</evidence>
<dbReference type="Gene3D" id="3.40.50.1980">
    <property type="entry name" value="Nitrogenase molybdenum iron protein domain"/>
    <property type="match status" value="2"/>
</dbReference>
<keyword evidence="4 7" id="KW-0732">Signal</keyword>
<evidence type="ECO:0000256" key="7">
    <source>
        <dbReference type="SAM" id="SignalP"/>
    </source>
</evidence>
<dbReference type="PANTHER" id="PTHR30532:SF25">
    <property type="entry name" value="IRON(III) DICITRATE-BINDING PERIPLASMIC PROTEIN"/>
    <property type="match status" value="1"/>
</dbReference>
<protein>
    <submittedName>
        <fullName evidence="9">Iron complex transport system substrate-binding protein</fullName>
    </submittedName>
</protein>
<reference evidence="10" key="1">
    <citation type="submission" date="2016-10" db="EMBL/GenBank/DDBJ databases">
        <authorList>
            <person name="Varghese N."/>
            <person name="Submissions S."/>
        </authorList>
    </citation>
    <scope>NUCLEOTIDE SEQUENCE [LARGE SCALE GENOMIC DNA]</scope>
    <source>
        <strain evidence="10">DSM 44268</strain>
    </source>
</reference>
<name>A0A1G7J2R3_9ACTN</name>
<evidence type="ECO:0000256" key="3">
    <source>
        <dbReference type="ARBA" id="ARBA00022448"/>
    </source>
</evidence>
<dbReference type="EMBL" id="FNBT01000002">
    <property type="protein sequence ID" value="SDF19220.1"/>
    <property type="molecule type" value="Genomic_DNA"/>
</dbReference>
<dbReference type="STRING" id="1550231.SAMN05660662_1275"/>
<gene>
    <name evidence="9" type="ORF">SAMN05660662_1275</name>
</gene>
<evidence type="ECO:0000256" key="4">
    <source>
        <dbReference type="ARBA" id="ARBA00022729"/>
    </source>
</evidence>
<keyword evidence="3" id="KW-0813">Transport</keyword>
<evidence type="ECO:0000256" key="6">
    <source>
        <dbReference type="SAM" id="MobiDB-lite"/>
    </source>
</evidence>
<dbReference type="SUPFAM" id="SSF53807">
    <property type="entry name" value="Helical backbone' metal receptor"/>
    <property type="match status" value="1"/>
</dbReference>
<dbReference type="PROSITE" id="PS51257">
    <property type="entry name" value="PROKAR_LIPOPROTEIN"/>
    <property type="match status" value="1"/>
</dbReference>